<keyword evidence="12" id="KW-1185">Reference proteome</keyword>
<evidence type="ECO:0000313" key="12">
    <source>
        <dbReference type="Proteomes" id="UP000185161"/>
    </source>
</evidence>
<reference evidence="12" key="2">
    <citation type="submission" date="2016-12" db="EMBL/GenBank/DDBJ databases">
        <title>Whole genome sequencing of Sphingomonas sp. ABOJV.</title>
        <authorList>
            <person name="Conlan S."/>
            <person name="Thomas P.J."/>
            <person name="Mullikin J."/>
            <person name="Palmore T.N."/>
            <person name="Frank K.M."/>
            <person name="Segre J.A."/>
        </authorList>
    </citation>
    <scope>NUCLEOTIDE SEQUENCE [LARGE SCALE GENOMIC DNA]</scope>
    <source>
        <strain evidence="12">ABOJV</strain>
    </source>
</reference>
<protein>
    <recommendedName>
        <fullName evidence="3">beta-glucosidase</fullName>
        <ecNumber evidence="3">3.2.1.21</ecNumber>
    </recommendedName>
</protein>
<reference evidence="11 13" key="3">
    <citation type="submission" date="2018-07" db="EMBL/GenBank/DDBJ databases">
        <title>Genomic and Epidemiologic Investigation of an Indolent Hospital Outbreak.</title>
        <authorList>
            <person name="Johnson R.C."/>
            <person name="Deming C."/>
            <person name="Conlan S."/>
            <person name="Zellmer C.J."/>
            <person name="Michelin A.V."/>
            <person name="Lee-Lin S."/>
            <person name="Thomas P.J."/>
            <person name="Park M."/>
            <person name="Weingarten R.A."/>
            <person name="Less J."/>
            <person name="Dekker J.P."/>
            <person name="Frank K.M."/>
            <person name="Musser K.A."/>
            <person name="Mcquiston J.R."/>
            <person name="Henderson D.K."/>
            <person name="Lau A.F."/>
            <person name="Palmore T.N."/>
            <person name="Segre J.A."/>
        </authorList>
    </citation>
    <scope>NUCLEOTIDE SEQUENCE [LARGE SCALE GENOMIC DNA]</scope>
    <source>
        <strain evidence="11 13">SK-NIH.Env10_0317</strain>
    </source>
</reference>
<evidence type="ECO:0000256" key="4">
    <source>
        <dbReference type="ARBA" id="ARBA00022729"/>
    </source>
</evidence>
<dbReference type="STRING" id="93064.BRX40_12335"/>
<dbReference type="KEGG" id="skr:BRX40_12335"/>
<dbReference type="Gene3D" id="3.20.20.300">
    <property type="entry name" value="Glycoside hydrolase, family 3, N-terminal domain"/>
    <property type="match status" value="1"/>
</dbReference>
<dbReference type="Proteomes" id="UP000185161">
    <property type="component" value="Chromosome"/>
</dbReference>
<evidence type="ECO:0000259" key="9">
    <source>
        <dbReference type="Pfam" id="PF01915"/>
    </source>
</evidence>
<dbReference type="SUPFAM" id="SSF51445">
    <property type="entry name" value="(Trans)glycosidases"/>
    <property type="match status" value="1"/>
</dbReference>
<proteinExistence type="inferred from homology"/>
<evidence type="ECO:0000313" key="11">
    <source>
        <dbReference type="EMBL" id="RSV04687.1"/>
    </source>
</evidence>
<comment type="catalytic activity">
    <reaction evidence="1">
        <text>Hydrolysis of terminal, non-reducing beta-D-glucosyl residues with release of beta-D-glucose.</text>
        <dbReference type="EC" id="3.2.1.21"/>
    </reaction>
</comment>
<dbReference type="InterPro" id="IPR036881">
    <property type="entry name" value="Glyco_hydro_3_C_sf"/>
</dbReference>
<name>A0A1L6JB07_9SPHN</name>
<evidence type="ECO:0000313" key="13">
    <source>
        <dbReference type="Proteomes" id="UP000286681"/>
    </source>
</evidence>
<dbReference type="EMBL" id="QQWO01000005">
    <property type="protein sequence ID" value="RSV04687.1"/>
    <property type="molecule type" value="Genomic_DNA"/>
</dbReference>
<dbReference type="AlphaFoldDB" id="A0A1L6JB07"/>
<evidence type="ECO:0000256" key="1">
    <source>
        <dbReference type="ARBA" id="ARBA00000448"/>
    </source>
</evidence>
<feature type="signal peptide" evidence="7">
    <location>
        <begin position="1"/>
        <end position="25"/>
    </location>
</feature>
<keyword evidence="6" id="KW-0326">Glycosidase</keyword>
<reference evidence="10" key="1">
    <citation type="submission" date="2016-12" db="EMBL/GenBank/DDBJ databases">
        <title>Whole genome sequencing of Sphingomonas koreensis.</title>
        <authorList>
            <person name="Conlan S."/>
            <person name="Thomas P.J."/>
            <person name="Mullikin J."/>
            <person name="Palmore T.N."/>
            <person name="Frank K.M."/>
            <person name="Segre J.A."/>
        </authorList>
    </citation>
    <scope>NUCLEOTIDE SEQUENCE</scope>
    <source>
        <strain evidence="10">ABOJV</strain>
    </source>
</reference>
<dbReference type="EMBL" id="CP018820">
    <property type="protein sequence ID" value="APR53111.1"/>
    <property type="molecule type" value="Genomic_DNA"/>
</dbReference>
<organism evidence="10 12">
    <name type="scientific">Sphingomonas koreensis</name>
    <dbReference type="NCBI Taxonomy" id="93064"/>
    <lineage>
        <taxon>Bacteria</taxon>
        <taxon>Pseudomonadati</taxon>
        <taxon>Pseudomonadota</taxon>
        <taxon>Alphaproteobacteria</taxon>
        <taxon>Sphingomonadales</taxon>
        <taxon>Sphingomonadaceae</taxon>
        <taxon>Sphingomonas</taxon>
    </lineage>
</organism>
<dbReference type="GO" id="GO:0009251">
    <property type="term" value="P:glucan catabolic process"/>
    <property type="evidence" value="ECO:0007669"/>
    <property type="project" value="TreeGrafter"/>
</dbReference>
<dbReference type="PRINTS" id="PR00133">
    <property type="entry name" value="GLHYDRLASE3"/>
</dbReference>
<evidence type="ECO:0000256" key="6">
    <source>
        <dbReference type="ARBA" id="ARBA00023295"/>
    </source>
</evidence>
<dbReference type="InterPro" id="IPR001764">
    <property type="entry name" value="Glyco_hydro_3_N"/>
</dbReference>
<dbReference type="InterPro" id="IPR051915">
    <property type="entry name" value="Cellulose_Degrad_GH3"/>
</dbReference>
<dbReference type="SUPFAM" id="SSF52279">
    <property type="entry name" value="Beta-D-glucan exohydrolase, C-terminal domain"/>
    <property type="match status" value="1"/>
</dbReference>
<evidence type="ECO:0000256" key="2">
    <source>
        <dbReference type="ARBA" id="ARBA00005336"/>
    </source>
</evidence>
<dbReference type="Gene3D" id="3.40.50.1700">
    <property type="entry name" value="Glycoside hydrolase family 3 C-terminal domain"/>
    <property type="match status" value="1"/>
</dbReference>
<dbReference type="GeneID" id="44133355"/>
<feature type="domain" description="Glycoside hydrolase family 3 N-terminal" evidence="8">
    <location>
        <begin position="61"/>
        <end position="425"/>
    </location>
</feature>
<sequence>MTKLTRCAVAGLMLALSGAAPPELAAYRDLNRNGVMDPYENPALPVDARVDDLLARMTPEEKAGQLLHGTLPGHGSAIGASTSGYDLDKARAMIADQHVSSFITRLVMPPAQFAEQNNAVQKLAEATRLGIPATISTDPRHHFHATAGASTHGGGFSQWPETLAFAAIGDPALVRRFGDAARREYRAVGIHMALSPQADIGSEPRWPRITATFGSDPATVSRLAGAYVEGFQGGPSGVTRDGVATVVKHWVGYGAAPEGHDGHNFYGRAVSMTDAEFEKHVAAFDGAFAARAAGVMPTYVIVRGPRLKGAALEPVGAGFSKQLLNDLLRREKGYGGLIISDWAITRDCDAACTAPDASNPQLPGSIGMPWGVEHLSVTERFAKGLEAGLDQFGGVDDPAPILAVMREGKVDAARIDASVRRILRLKFELGLFENPFVDPVRAEAVLGDPGVRAQADAAQRAGQVLLRNQGALLPLRRGARLWLHGVDADAARAAGFQVVGKPEEADAALVRTATPFETLHPHHFFGSRQHEGRLDFRPGDADTKTIAAAARHVPVIVAVEMDRPAILTALLPHSRALLVTFGASDAALLDVVQGVAKPRGKLPFDLPRSMEDVGKHRGGDDCCAQFRRGEGLQL</sequence>
<dbReference type="Pfam" id="PF00933">
    <property type="entry name" value="Glyco_hydro_3"/>
    <property type="match status" value="1"/>
</dbReference>
<dbReference type="InterPro" id="IPR036962">
    <property type="entry name" value="Glyco_hydro_3_N_sf"/>
</dbReference>
<keyword evidence="5 11" id="KW-0378">Hydrolase</keyword>
<feature type="domain" description="Glycoside hydrolase family 3 C-terminal" evidence="9">
    <location>
        <begin position="464"/>
        <end position="614"/>
    </location>
</feature>
<dbReference type="RefSeq" id="WP_075151783.1">
    <property type="nucleotide sequence ID" value="NZ_CP018820.1"/>
</dbReference>
<evidence type="ECO:0000259" key="8">
    <source>
        <dbReference type="Pfam" id="PF00933"/>
    </source>
</evidence>
<gene>
    <name evidence="10" type="ORF">BRX40_12335</name>
    <name evidence="11" type="ORF">CA257_07115</name>
</gene>
<accession>A0A1L6JB07</accession>
<dbReference type="OrthoDB" id="9781691at2"/>
<evidence type="ECO:0000256" key="7">
    <source>
        <dbReference type="SAM" id="SignalP"/>
    </source>
</evidence>
<feature type="chain" id="PRO_5041797884" description="beta-glucosidase" evidence="7">
    <location>
        <begin position="26"/>
        <end position="634"/>
    </location>
</feature>
<dbReference type="InterPro" id="IPR002772">
    <property type="entry name" value="Glyco_hydro_3_C"/>
</dbReference>
<evidence type="ECO:0000313" key="10">
    <source>
        <dbReference type="EMBL" id="APR53111.1"/>
    </source>
</evidence>
<dbReference type="PANTHER" id="PTHR30620:SF16">
    <property type="entry name" value="LYSOSOMAL BETA GLUCOSIDASE"/>
    <property type="match status" value="1"/>
</dbReference>
<comment type="similarity">
    <text evidence="2">Belongs to the glycosyl hydrolase 3 family.</text>
</comment>
<evidence type="ECO:0000256" key="3">
    <source>
        <dbReference type="ARBA" id="ARBA00012744"/>
    </source>
</evidence>
<dbReference type="Pfam" id="PF01915">
    <property type="entry name" value="Glyco_hydro_3_C"/>
    <property type="match status" value="1"/>
</dbReference>
<dbReference type="GO" id="GO:0008422">
    <property type="term" value="F:beta-glucosidase activity"/>
    <property type="evidence" value="ECO:0007669"/>
    <property type="project" value="UniProtKB-EC"/>
</dbReference>
<dbReference type="EC" id="3.2.1.21" evidence="3"/>
<dbReference type="PANTHER" id="PTHR30620">
    <property type="entry name" value="PERIPLASMIC BETA-GLUCOSIDASE-RELATED"/>
    <property type="match status" value="1"/>
</dbReference>
<dbReference type="Proteomes" id="UP000286681">
    <property type="component" value="Unassembled WGS sequence"/>
</dbReference>
<keyword evidence="4 7" id="KW-0732">Signal</keyword>
<dbReference type="InterPro" id="IPR017853">
    <property type="entry name" value="GH"/>
</dbReference>
<evidence type="ECO:0000256" key="5">
    <source>
        <dbReference type="ARBA" id="ARBA00022801"/>
    </source>
</evidence>